<gene>
    <name evidence="6" type="ORF">AFERRI_120018</name>
    <name evidence="7" type="ORF">AFERRI_30375</name>
</gene>
<reference evidence="7 8" key="3">
    <citation type="submission" date="2017-03" db="EMBL/GenBank/DDBJ databases">
        <authorList>
            <person name="Regsiter A."/>
            <person name="William W."/>
        </authorList>
    </citation>
    <scope>NUCLEOTIDE SEQUENCE [LARGE SCALE GENOMIC DNA]</scope>
    <source>
        <strain evidence="7">PRJEB5721</strain>
    </source>
</reference>
<dbReference type="InterPro" id="IPR050808">
    <property type="entry name" value="Phage_Integrase"/>
</dbReference>
<dbReference type="EMBL" id="CCCS020000004">
    <property type="protein sequence ID" value="CDQ08910.1"/>
    <property type="molecule type" value="Genomic_DNA"/>
</dbReference>
<dbReference type="InterPro" id="IPR011010">
    <property type="entry name" value="DNA_brk_join_enz"/>
</dbReference>
<dbReference type="InterPro" id="IPR053876">
    <property type="entry name" value="Phage_int_M"/>
</dbReference>
<dbReference type="CDD" id="cd00801">
    <property type="entry name" value="INT_P4_C"/>
    <property type="match status" value="1"/>
</dbReference>
<protein>
    <submittedName>
        <fullName evidence="6">Integrase family protein</fullName>
    </submittedName>
</protein>
<dbReference type="Proteomes" id="UP000193925">
    <property type="component" value="Chromosome AFERRI"/>
</dbReference>
<dbReference type="Gene3D" id="1.10.443.10">
    <property type="entry name" value="Intergrase catalytic core"/>
    <property type="match status" value="1"/>
</dbReference>
<dbReference type="InterPro" id="IPR002104">
    <property type="entry name" value="Integrase_catalytic"/>
</dbReference>
<dbReference type="GO" id="GO:0015074">
    <property type="term" value="P:DNA integration"/>
    <property type="evidence" value="ECO:0007669"/>
    <property type="project" value="UniProtKB-KW"/>
</dbReference>
<dbReference type="RefSeq" id="WP_014030383.1">
    <property type="nucleotide sequence ID" value="NZ_CCCS020000004.1"/>
</dbReference>
<reference evidence="6" key="1">
    <citation type="submission" date="2014-03" db="EMBL/GenBank/DDBJ databases">
        <authorList>
            <person name="Genoscope - CEA"/>
        </authorList>
    </citation>
    <scope>NUCLEOTIDE SEQUENCE [LARGE SCALE GENOMIC DNA]</scope>
    <source>
        <strain evidence="6">CF27</strain>
    </source>
</reference>
<dbReference type="Gene3D" id="3.30.160.390">
    <property type="entry name" value="Integrase, DNA-binding domain"/>
    <property type="match status" value="1"/>
</dbReference>
<keyword evidence="4" id="KW-0233">DNA recombination</keyword>
<dbReference type="InterPro" id="IPR025166">
    <property type="entry name" value="Integrase_DNA_bind_dom"/>
</dbReference>
<evidence type="ECO:0000256" key="4">
    <source>
        <dbReference type="ARBA" id="ARBA00023172"/>
    </source>
</evidence>
<evidence type="ECO:0000313" key="7">
    <source>
        <dbReference type="EMBL" id="SMH66638.1"/>
    </source>
</evidence>
<proteinExistence type="inferred from homology"/>
<dbReference type="GO" id="GO:0006310">
    <property type="term" value="P:DNA recombination"/>
    <property type="evidence" value="ECO:0007669"/>
    <property type="project" value="UniProtKB-KW"/>
</dbReference>
<dbReference type="Pfam" id="PF13356">
    <property type="entry name" value="Arm-DNA-bind_3"/>
    <property type="match status" value="1"/>
</dbReference>
<dbReference type="InterPro" id="IPR038488">
    <property type="entry name" value="Integrase_DNA-bd_sf"/>
</dbReference>
<dbReference type="Gene3D" id="1.10.150.130">
    <property type="match status" value="1"/>
</dbReference>
<sequence length="393" mass="44835">MLTDIKIRQAKATGKTCKLTDGRGLYLEVTPTGAKHWRYRYRIAGKENVYAMGNYPEISLQEARKAREDARDLVKQGVHPAHIRRKNQGEKEAGNAITFKKVADEWLVKKQPHWSPGYYARIKDGLEKNAYPAIGKMAIRSINSADILNIMREMEARGAETYAMHLRYWCSAVFCYAVVTLRADSDPAAALKGAIIRPKISHSKAMNAADIKDFLRRLDGYGGNLTTIIILRLLLYLFVRTVELRKARWEEFNLEAGEWLIPAERMKKRRAHLVPLPHQAIELLKKLNAITGSGEWLFNNSRTPGERIGFTTVNRALEYMGYPSGCWTGHDFRATASTRLHELGFASMVIERQLAHVEGNATKAAYNHAEYLQDRRIMMQAWADWIDATRKED</sequence>
<accession>A0A060UKA0</accession>
<feature type="domain" description="Tyr recombinase" evidence="5">
    <location>
        <begin position="201"/>
        <end position="379"/>
    </location>
</feature>
<dbReference type="GO" id="GO:0003677">
    <property type="term" value="F:DNA binding"/>
    <property type="evidence" value="ECO:0007669"/>
    <property type="project" value="UniProtKB-KW"/>
</dbReference>
<keyword evidence="8" id="KW-1185">Reference proteome</keyword>
<reference evidence="6" key="2">
    <citation type="submission" date="2014-07" db="EMBL/GenBank/DDBJ databases">
        <title>Initial genome analysis of the psychrotolerant acidophile Acidithiobacillus ferrivorans CF27: insights into iron and sulfur oxidation pathways and into biofilm formation.</title>
        <authorList>
            <person name="Talla E."/>
            <person name="Hedrich S."/>
            <person name="Mangenot S."/>
            <person name="Ji B."/>
            <person name="Johnson D.B."/>
            <person name="Barbe V."/>
            <person name="Bonnefoy V."/>
        </authorList>
    </citation>
    <scope>NUCLEOTIDE SEQUENCE [LARGE SCALE GENOMIC DNA]</scope>
    <source>
        <strain evidence="6">CF27</strain>
    </source>
</reference>
<evidence type="ECO:0000259" key="5">
    <source>
        <dbReference type="PROSITE" id="PS51898"/>
    </source>
</evidence>
<dbReference type="AlphaFoldDB" id="A0A060UKA0"/>
<evidence type="ECO:0000256" key="1">
    <source>
        <dbReference type="ARBA" id="ARBA00008857"/>
    </source>
</evidence>
<dbReference type="InterPro" id="IPR010998">
    <property type="entry name" value="Integrase_recombinase_N"/>
</dbReference>
<dbReference type="EMBL" id="LT841305">
    <property type="protein sequence ID" value="SMH66638.1"/>
    <property type="molecule type" value="Genomic_DNA"/>
</dbReference>
<evidence type="ECO:0000256" key="3">
    <source>
        <dbReference type="ARBA" id="ARBA00023125"/>
    </source>
</evidence>
<dbReference type="PROSITE" id="PS51898">
    <property type="entry name" value="TYR_RECOMBINASE"/>
    <property type="match status" value="1"/>
</dbReference>
<name>A0A060UKA0_9PROT</name>
<organism evidence="6">
    <name type="scientific">Acidithiobacillus ferrivorans</name>
    <dbReference type="NCBI Taxonomy" id="160808"/>
    <lineage>
        <taxon>Bacteria</taxon>
        <taxon>Pseudomonadati</taxon>
        <taxon>Pseudomonadota</taxon>
        <taxon>Acidithiobacillia</taxon>
        <taxon>Acidithiobacillales</taxon>
        <taxon>Acidithiobacillaceae</taxon>
        <taxon>Acidithiobacillus</taxon>
    </lineage>
</organism>
<comment type="similarity">
    <text evidence="1">Belongs to the 'phage' integrase family.</text>
</comment>
<keyword evidence="2" id="KW-0229">DNA integration</keyword>
<dbReference type="InterPro" id="IPR013762">
    <property type="entry name" value="Integrase-like_cat_sf"/>
</dbReference>
<evidence type="ECO:0000256" key="2">
    <source>
        <dbReference type="ARBA" id="ARBA00022908"/>
    </source>
</evidence>
<dbReference type="SUPFAM" id="SSF56349">
    <property type="entry name" value="DNA breaking-rejoining enzymes"/>
    <property type="match status" value="1"/>
</dbReference>
<dbReference type="PANTHER" id="PTHR30629:SF2">
    <property type="entry name" value="PROPHAGE INTEGRASE INTS-RELATED"/>
    <property type="match status" value="1"/>
</dbReference>
<evidence type="ECO:0000313" key="6">
    <source>
        <dbReference type="EMBL" id="CDQ08910.1"/>
    </source>
</evidence>
<keyword evidence="3" id="KW-0238">DNA-binding</keyword>
<dbReference type="Pfam" id="PF22022">
    <property type="entry name" value="Phage_int_M"/>
    <property type="match status" value="1"/>
</dbReference>
<dbReference type="PANTHER" id="PTHR30629">
    <property type="entry name" value="PROPHAGE INTEGRASE"/>
    <property type="match status" value="1"/>
</dbReference>
<dbReference type="Pfam" id="PF00589">
    <property type="entry name" value="Phage_integrase"/>
    <property type="match status" value="1"/>
</dbReference>
<evidence type="ECO:0000313" key="8">
    <source>
        <dbReference type="Proteomes" id="UP000193925"/>
    </source>
</evidence>